<organism evidence="1 2">
    <name type="scientific">Allocoleopsis franciscana PCC 7113</name>
    <dbReference type="NCBI Taxonomy" id="1173027"/>
    <lineage>
        <taxon>Bacteria</taxon>
        <taxon>Bacillati</taxon>
        <taxon>Cyanobacteriota</taxon>
        <taxon>Cyanophyceae</taxon>
        <taxon>Coleofasciculales</taxon>
        <taxon>Coleofasciculaceae</taxon>
        <taxon>Allocoleopsis</taxon>
        <taxon>Allocoleopsis franciscana</taxon>
    </lineage>
</organism>
<reference evidence="1 2" key="1">
    <citation type="submission" date="2012-06" db="EMBL/GenBank/DDBJ databases">
        <title>Finished chromosome of genome of Microcoleus sp. PCC 7113.</title>
        <authorList>
            <consortium name="US DOE Joint Genome Institute"/>
            <person name="Gugger M."/>
            <person name="Coursin T."/>
            <person name="Rippka R."/>
            <person name="Tandeau De Marsac N."/>
            <person name="Huntemann M."/>
            <person name="Wei C.-L."/>
            <person name="Han J."/>
            <person name="Detter J.C."/>
            <person name="Han C."/>
            <person name="Tapia R."/>
            <person name="Chen A."/>
            <person name="Kyrpides N."/>
            <person name="Mavromatis K."/>
            <person name="Markowitz V."/>
            <person name="Szeto E."/>
            <person name="Ivanova N."/>
            <person name="Pagani I."/>
            <person name="Pati A."/>
            <person name="Goodwin L."/>
            <person name="Nordberg H.P."/>
            <person name="Cantor M.N."/>
            <person name="Hua S.X."/>
            <person name="Woyke T."/>
            <person name="Kerfeld C.A."/>
        </authorList>
    </citation>
    <scope>NUCLEOTIDE SEQUENCE [LARGE SCALE GENOMIC DNA]</scope>
    <source>
        <strain evidence="1 2">PCC 7113</strain>
    </source>
</reference>
<dbReference type="Proteomes" id="UP000010471">
    <property type="component" value="Chromosome"/>
</dbReference>
<dbReference type="eggNOG" id="COG2227">
    <property type="taxonomic scope" value="Bacteria"/>
</dbReference>
<dbReference type="OrthoDB" id="449182at2"/>
<sequence>METINCNLCGSEEYRVVYSMPDRLYFNDEWFTVVECKSCGLGFVNPRPTYSEIFRYYPPSFYESFEKERVFHQRRYRNQAKFLTGIPMGKDKNILLDVGCANGDFPRYMQTIGWEVEGVEVSPNSKPISDFKIYNQEFTDIPIHEAYYDAITAWAVLEHVHNPMSYFRKAAEVLKPGGFFVFLVTNFESISSKNLFREDLPRHLYFFTEKTVKEYLEKSGLELLRSDYSDQIYSMRPVNWLRYYVYRYLKKHNLKWEDIPLTRIEYFNKNKLNKNLWSNLQYAVSQNPFTLVDIMLMPLFEKYQMLSKSYGIVTYIATKH</sequence>
<dbReference type="KEGG" id="mic:Mic7113_5261"/>
<keyword evidence="1" id="KW-0489">Methyltransferase</keyword>
<keyword evidence="2" id="KW-1185">Reference proteome</keyword>
<protein>
    <submittedName>
        <fullName evidence="1">Methylase involved in ubiquinone/menaquinone biosynthesis</fullName>
    </submittedName>
</protein>
<proteinExistence type="predicted"/>
<dbReference type="RefSeq" id="WP_015185043.1">
    <property type="nucleotide sequence ID" value="NC_019738.1"/>
</dbReference>
<evidence type="ECO:0000313" key="2">
    <source>
        <dbReference type="Proteomes" id="UP000010471"/>
    </source>
</evidence>
<dbReference type="EMBL" id="CP003630">
    <property type="protein sequence ID" value="AFZ20910.1"/>
    <property type="molecule type" value="Genomic_DNA"/>
</dbReference>
<keyword evidence="1" id="KW-0808">Transferase</keyword>
<dbReference type="GO" id="GO:0008168">
    <property type="term" value="F:methyltransferase activity"/>
    <property type="evidence" value="ECO:0007669"/>
    <property type="project" value="UniProtKB-KW"/>
</dbReference>
<dbReference type="CDD" id="cd02440">
    <property type="entry name" value="AdoMet_MTases"/>
    <property type="match status" value="1"/>
</dbReference>
<dbReference type="GO" id="GO:0032259">
    <property type="term" value="P:methylation"/>
    <property type="evidence" value="ECO:0007669"/>
    <property type="project" value="UniProtKB-KW"/>
</dbReference>
<keyword evidence="1" id="KW-0830">Ubiquinone</keyword>
<dbReference type="STRING" id="1173027.Mic7113_5261"/>
<gene>
    <name evidence="1" type="ORF">Mic7113_5261</name>
</gene>
<dbReference type="SUPFAM" id="SSF53335">
    <property type="entry name" value="S-adenosyl-L-methionine-dependent methyltransferases"/>
    <property type="match status" value="1"/>
</dbReference>
<evidence type="ECO:0000313" key="1">
    <source>
        <dbReference type="EMBL" id="AFZ20910.1"/>
    </source>
</evidence>
<accession>K9WKH0</accession>
<dbReference type="Pfam" id="PF13489">
    <property type="entry name" value="Methyltransf_23"/>
    <property type="match status" value="1"/>
</dbReference>
<dbReference type="AlphaFoldDB" id="K9WKH0"/>
<dbReference type="InterPro" id="IPR029063">
    <property type="entry name" value="SAM-dependent_MTases_sf"/>
</dbReference>
<dbReference type="PANTHER" id="PTHR43861">
    <property type="entry name" value="TRANS-ACONITATE 2-METHYLTRANSFERASE-RELATED"/>
    <property type="match status" value="1"/>
</dbReference>
<dbReference type="HOGENOM" id="CLU_885109_0_0_3"/>
<dbReference type="Gene3D" id="3.40.50.150">
    <property type="entry name" value="Vaccinia Virus protein VP39"/>
    <property type="match status" value="1"/>
</dbReference>
<name>K9WKH0_9CYAN</name>
<dbReference type="PANTHER" id="PTHR43861:SF6">
    <property type="entry name" value="METHYLTRANSFERASE TYPE 11"/>
    <property type="match status" value="1"/>
</dbReference>